<dbReference type="EMBL" id="CAXDID020000007">
    <property type="protein sequence ID" value="CAL5976608.1"/>
    <property type="molecule type" value="Genomic_DNA"/>
</dbReference>
<dbReference type="InterPro" id="IPR003593">
    <property type="entry name" value="AAA+_ATPase"/>
</dbReference>
<feature type="domain" description="ABC transporter" evidence="6">
    <location>
        <begin position="1721"/>
        <end position="1949"/>
    </location>
</feature>
<accession>A0AA86URN9</accession>
<dbReference type="Pfam" id="PF00005">
    <property type="entry name" value="ABC_tran"/>
    <property type="match status" value="2"/>
</dbReference>
<feature type="transmembrane region" description="Helical" evidence="5">
    <location>
        <begin position="367"/>
        <end position="390"/>
    </location>
</feature>
<keyword evidence="4" id="KW-0175">Coiled coil</keyword>
<feature type="transmembrane region" description="Helical" evidence="5">
    <location>
        <begin position="1598"/>
        <end position="1618"/>
    </location>
</feature>
<keyword evidence="1" id="KW-0813">Transport</keyword>
<proteinExistence type="predicted"/>
<keyword evidence="2" id="KW-0547">Nucleotide-binding</keyword>
<feature type="transmembrane region" description="Helical" evidence="5">
    <location>
        <begin position="431"/>
        <end position="452"/>
    </location>
</feature>
<feature type="domain" description="ABC transporter" evidence="6">
    <location>
        <begin position="593"/>
        <end position="883"/>
    </location>
</feature>
<evidence type="ECO:0000256" key="2">
    <source>
        <dbReference type="ARBA" id="ARBA00022741"/>
    </source>
</evidence>
<protein>
    <submittedName>
        <fullName evidence="7">ABC transporter family protein</fullName>
    </submittedName>
    <submittedName>
        <fullName evidence="8">ABC_transporter family protein</fullName>
    </submittedName>
</protein>
<feature type="transmembrane region" description="Helical" evidence="5">
    <location>
        <begin position="1573"/>
        <end position="1591"/>
    </location>
</feature>
<dbReference type="GO" id="GO:0016887">
    <property type="term" value="F:ATP hydrolysis activity"/>
    <property type="evidence" value="ECO:0007669"/>
    <property type="project" value="InterPro"/>
</dbReference>
<reference evidence="7" key="1">
    <citation type="submission" date="2023-06" db="EMBL/GenBank/DDBJ databases">
        <authorList>
            <person name="Kurt Z."/>
        </authorList>
    </citation>
    <scope>NUCLEOTIDE SEQUENCE</scope>
</reference>
<feature type="transmembrane region" description="Helical" evidence="5">
    <location>
        <begin position="397"/>
        <end position="419"/>
    </location>
</feature>
<gene>
    <name evidence="8" type="ORF">HINF_LOCUS3901</name>
    <name evidence="7" type="ORF">HINF_LOCUS49817</name>
</gene>
<feature type="transmembrane region" description="Helical" evidence="5">
    <location>
        <begin position="16"/>
        <end position="40"/>
    </location>
</feature>
<feature type="transmembrane region" description="Helical" evidence="5">
    <location>
        <begin position="1624"/>
        <end position="1647"/>
    </location>
</feature>
<dbReference type="SMART" id="SM00382">
    <property type="entry name" value="AAA"/>
    <property type="match status" value="2"/>
</dbReference>
<evidence type="ECO:0000313" key="9">
    <source>
        <dbReference type="Proteomes" id="UP001642409"/>
    </source>
</evidence>
<evidence type="ECO:0000313" key="7">
    <source>
        <dbReference type="EMBL" id="CAI9962172.1"/>
    </source>
</evidence>
<evidence type="ECO:0000256" key="3">
    <source>
        <dbReference type="ARBA" id="ARBA00022840"/>
    </source>
</evidence>
<name>A0AA86URN9_9EUKA</name>
<keyword evidence="5" id="KW-0812">Transmembrane</keyword>
<dbReference type="Gene3D" id="3.40.50.300">
    <property type="entry name" value="P-loop containing nucleotide triphosphate hydrolases"/>
    <property type="match status" value="2"/>
</dbReference>
<dbReference type="PROSITE" id="PS50893">
    <property type="entry name" value="ABC_TRANSPORTER_2"/>
    <property type="match status" value="2"/>
</dbReference>
<dbReference type="EMBL" id="CATOUU010000952">
    <property type="protein sequence ID" value="CAI9962172.1"/>
    <property type="molecule type" value="Genomic_DNA"/>
</dbReference>
<feature type="transmembrane region" description="Helical" evidence="5">
    <location>
        <begin position="1547"/>
        <end position="1567"/>
    </location>
</feature>
<dbReference type="InterPro" id="IPR017871">
    <property type="entry name" value="ABC_transporter-like_CS"/>
</dbReference>
<dbReference type="InterPro" id="IPR003439">
    <property type="entry name" value="ABC_transporter-like_ATP-bd"/>
</dbReference>
<evidence type="ECO:0000313" key="8">
    <source>
        <dbReference type="EMBL" id="CAL5976608.1"/>
    </source>
</evidence>
<dbReference type="GO" id="GO:0005524">
    <property type="term" value="F:ATP binding"/>
    <property type="evidence" value="ECO:0007669"/>
    <property type="project" value="UniProtKB-KW"/>
</dbReference>
<dbReference type="PANTHER" id="PTHR43023:SF3">
    <property type="entry name" value="PROTEIN TRIGALACTOSYLDIACYLGLYCEROL 3, CHLOROPLASTIC"/>
    <property type="match status" value="1"/>
</dbReference>
<dbReference type="PROSITE" id="PS00211">
    <property type="entry name" value="ABC_TRANSPORTER_1"/>
    <property type="match status" value="2"/>
</dbReference>
<evidence type="ECO:0000256" key="4">
    <source>
        <dbReference type="SAM" id="Coils"/>
    </source>
</evidence>
<feature type="transmembrane region" description="Helical" evidence="5">
    <location>
        <begin position="329"/>
        <end position="355"/>
    </location>
</feature>
<keyword evidence="9" id="KW-1185">Reference proteome</keyword>
<dbReference type="Proteomes" id="UP001642409">
    <property type="component" value="Unassembled WGS sequence"/>
</dbReference>
<dbReference type="PANTHER" id="PTHR43023">
    <property type="entry name" value="PROTEIN TRIGALACTOSYLDIACYLGLYCEROL 3, CHLOROPLASTIC"/>
    <property type="match status" value="1"/>
</dbReference>
<feature type="transmembrane region" description="Helical" evidence="5">
    <location>
        <begin position="1510"/>
        <end position="1535"/>
    </location>
</feature>
<comment type="caution">
    <text evidence="7">The sequence shown here is derived from an EMBL/GenBank/DDBJ whole genome shotgun (WGS) entry which is preliminary data.</text>
</comment>
<keyword evidence="5" id="KW-0472">Membrane</keyword>
<dbReference type="InterPro" id="IPR027417">
    <property type="entry name" value="P-loop_NTPase"/>
</dbReference>
<organism evidence="7">
    <name type="scientific">Hexamita inflata</name>
    <dbReference type="NCBI Taxonomy" id="28002"/>
    <lineage>
        <taxon>Eukaryota</taxon>
        <taxon>Metamonada</taxon>
        <taxon>Diplomonadida</taxon>
        <taxon>Hexamitidae</taxon>
        <taxon>Hexamitinae</taxon>
        <taxon>Hexamita</taxon>
    </lineage>
</organism>
<keyword evidence="3" id="KW-0067">ATP-binding</keyword>
<dbReference type="SUPFAM" id="SSF52540">
    <property type="entry name" value="P-loop containing nucleoside triphosphate hydrolases"/>
    <property type="match status" value="2"/>
</dbReference>
<feature type="coiled-coil region" evidence="4">
    <location>
        <begin position="1688"/>
        <end position="1715"/>
    </location>
</feature>
<sequence>MRSVSKYYCYNAQQNYISFVVILGLPVMIPFIIYGIMLSFSNSINQIQIRNFDVPNLPPVENIASAPQQLVYFSYSPDEPKYKEFIEQLFKINNIQGRTRAFKDSAEAERYINIKNIVPQSKQRFENISLYSKILCEDFQQYNIHQKLGYQGECKIDLSQDYEHIMLEQYLLSGNDLFIDVTQPDYQDNILFHINFLESKTLLQGIPSNITYEIVYNTTILDETMKRFPDPLLKKYGNKNNAYWTGYSYTLQNQLNQITLQRFTNLQMNITNKRFDELSTIKINATTMFEISIALAWSILLVIATQLATSNKGSIQIILRRIGIREYKLFLINFIFIFIPVMTSCIFMAVVWHHFGVMPFSCITIQFSLFVMFMVGLIVCAVSTILTTLLSQHTSSAIVISCIFSLFLIILPTMLHTLAYSGKTIFDPSLMPQWLIFTFMYVIPPFSSVGMLDSMTSSMNDILRNVPFSFYEWKKQNITTPINYLFTNYQNYTSTKRNCLSKESKFGEVIDGVCMYNQPIYRKVVTLIFIQFAVLIMVSFICSYALTQKGFRGLGMLFMFKSKFWKKIRNLKPGNANIRIRNFSLAYKQKLFSKKNDIKLKVFGRKKFVIKKIDYTQDQGIIAALVAESGGGKSTTLAYLAGELHQTDLQQLVQRKAKNNKIYLLDMQKSQNIYEDYQKANNLPSILRCLSQVDKTEAVILDNFDLTDPIDAYLVKPYIGYQPQDHSNVWPKMTCYQNVYFSYILRMEAKGINYDQKSVKVTVQNILKQMDLEDSAPKQANKLSGGMLRRLALCNVVVGEPKILLLDELSAGVDPVIKRKIWKCIEEINKRTNTSIILSTHDTSEIQEMAQRITILHNGFTLTENQTPFDLRQSIKLYSIKFYSQKPTCCEQIAQKIKTEFETIESIQKSVQIDTISPHCIHFIVTKKLNGLEQIELCTFVNKIKAQFGMQDSILQKAKLDDAYMNIIKHQREINIYNDQKIMTQQKRVNPIRKGIKGLFFKSIWCDFKKIPLPVILGLSMILFAFIVQQFNSLIIELNEMMIQKTLYVRRTQDLAFMCFNACQIKNPTDIQQCFKDRQILFFQNIDQKSSKSNVCGWYSNYLGIDVQQQSYISIGDYRHNNYENVNYHYSFTHQTNATSHPAITSQMERVAQGLVNVNNNTIQLSQLNFSRYLSFDPVENKQDGGVLPYIIPKILARFDYTKECWQFLWCYQQICQKMLQKCPDNDINQCFQKCFKNPDDCILQQYWLVSYYNSSTVFQDDQGVLENYKSSLFQNIIYKSGLQDYIQENNLDVGQMSGQNQNIVNFNFLKFDKTFIDGKLSGTVKLEITQPVPNRGRTSDSYQMNYLQYSLLKPIEISCDGSVTQNTGSIQIHKLPSMRKQHGSSEMNSKDAQSLPDREHVTLFDAQNEPFTQLIGGIIRKQIFMNSEIGDQSPWKFSYSLTSRTMPYLGNPEILQQSTVLDYAKSLKLSQIVVSGLIPMIFAALKFGNELELNTLKLLTLHMVSAFQWIINSWAYFACCAILIVIINIVGEIFLIPEIIAQRLNIAYLFLLAFESVCTGMLVAALTKRGKSAVIAAFMLILFVFVFVILGFVGETFAYVFGLILPAFTCSFLMQLTLDHAEFNVSVLIFGILVSALQIFFVLCLVEKTKIQSALQNFIFRRKSIEVNESELKNIISEPTNSEPIQTLETETELKQTETKINQTQNQSQIVETETTKCGLQLRNVHHKYNNKLFAVNGISIDIPKGQIFGLLGSNGSGKSTLMHCLAGMYKPQGNAFLEDNGKIIDLFQLKNPSQYFSVVPQNDIFWPGLTIMQHLRLMQLCNAMDVDIELLLKELKLTEFKNQTANTLSGGQKRRLSIAMAMTMRPRILAFDEPSCGLGVTTKRFVHQAILSVLSKDTTLLLTTHDMEEVEALVDECCIMHFGRILKTGSVAQMCSQQKFDLKIRGNDELVQILMEELQCIYPVKNAVCDFWCFTVTNMDQLQIMNVLNNHGLLELEWIIEAAKMEQIFMDVVDTAF</sequence>
<reference evidence="8 9" key="2">
    <citation type="submission" date="2024-07" db="EMBL/GenBank/DDBJ databases">
        <authorList>
            <person name="Akdeniz Z."/>
        </authorList>
    </citation>
    <scope>NUCLEOTIDE SEQUENCE [LARGE SCALE GENOMIC DNA]</scope>
</reference>
<feature type="transmembrane region" description="Helical" evidence="5">
    <location>
        <begin position="524"/>
        <end position="546"/>
    </location>
</feature>
<keyword evidence="5" id="KW-1133">Transmembrane helix</keyword>
<evidence type="ECO:0000256" key="1">
    <source>
        <dbReference type="ARBA" id="ARBA00022448"/>
    </source>
</evidence>
<feature type="transmembrane region" description="Helical" evidence="5">
    <location>
        <begin position="288"/>
        <end position="308"/>
    </location>
</feature>
<evidence type="ECO:0000259" key="6">
    <source>
        <dbReference type="PROSITE" id="PS50893"/>
    </source>
</evidence>
<evidence type="ECO:0000256" key="5">
    <source>
        <dbReference type="SAM" id="Phobius"/>
    </source>
</evidence>